<evidence type="ECO:0000313" key="1">
    <source>
        <dbReference type="EMBL" id="KAG8651301.1"/>
    </source>
</evidence>
<proteinExistence type="predicted"/>
<organism evidence="1 2">
    <name type="scientific">Manihot esculenta</name>
    <name type="common">Cassava</name>
    <name type="synonym">Jatropha manihot</name>
    <dbReference type="NCBI Taxonomy" id="3983"/>
    <lineage>
        <taxon>Eukaryota</taxon>
        <taxon>Viridiplantae</taxon>
        <taxon>Streptophyta</taxon>
        <taxon>Embryophyta</taxon>
        <taxon>Tracheophyta</taxon>
        <taxon>Spermatophyta</taxon>
        <taxon>Magnoliopsida</taxon>
        <taxon>eudicotyledons</taxon>
        <taxon>Gunneridae</taxon>
        <taxon>Pentapetalae</taxon>
        <taxon>rosids</taxon>
        <taxon>fabids</taxon>
        <taxon>Malpighiales</taxon>
        <taxon>Euphorbiaceae</taxon>
        <taxon>Crotonoideae</taxon>
        <taxon>Manihoteae</taxon>
        <taxon>Manihot</taxon>
    </lineage>
</organism>
<name>A0ACB7HGJ8_MANES</name>
<evidence type="ECO:0000313" key="2">
    <source>
        <dbReference type="Proteomes" id="UP000091857"/>
    </source>
</evidence>
<protein>
    <submittedName>
        <fullName evidence="1">Uncharacterized protein</fullName>
    </submittedName>
</protein>
<sequence length="66" mass="7871">MQRRRITKHPLECILQNARNQHRRKIQKRKENLQNGKESASTTRIKQSHNIPNFPIAIRAESIWSI</sequence>
<comment type="caution">
    <text evidence="1">The sequence shown here is derived from an EMBL/GenBank/DDBJ whole genome shotgun (WGS) entry which is preliminary data.</text>
</comment>
<dbReference type="Proteomes" id="UP000091857">
    <property type="component" value="Chromosome 7"/>
</dbReference>
<keyword evidence="2" id="KW-1185">Reference proteome</keyword>
<dbReference type="EMBL" id="CM004393">
    <property type="protein sequence ID" value="KAG8651301.1"/>
    <property type="molecule type" value="Genomic_DNA"/>
</dbReference>
<accession>A0ACB7HGJ8</accession>
<gene>
    <name evidence="1" type="ORF">MANES_07G111802v8</name>
</gene>
<reference evidence="2" key="1">
    <citation type="journal article" date="2016" name="Nat. Biotechnol.">
        <title>Sequencing wild and cultivated cassava and related species reveals extensive interspecific hybridization and genetic diversity.</title>
        <authorList>
            <person name="Bredeson J.V."/>
            <person name="Lyons J.B."/>
            <person name="Prochnik S.E."/>
            <person name="Wu G.A."/>
            <person name="Ha C.M."/>
            <person name="Edsinger-Gonzales E."/>
            <person name="Grimwood J."/>
            <person name="Schmutz J."/>
            <person name="Rabbi I.Y."/>
            <person name="Egesi C."/>
            <person name="Nauluvula P."/>
            <person name="Lebot V."/>
            <person name="Ndunguru J."/>
            <person name="Mkamilo G."/>
            <person name="Bart R.S."/>
            <person name="Setter T.L."/>
            <person name="Gleadow R.M."/>
            <person name="Kulakow P."/>
            <person name="Ferguson M.E."/>
            <person name="Rounsley S."/>
            <person name="Rokhsar D.S."/>
        </authorList>
    </citation>
    <scope>NUCLEOTIDE SEQUENCE [LARGE SCALE GENOMIC DNA]</scope>
    <source>
        <strain evidence="2">cv. AM560-2</strain>
    </source>
</reference>